<gene>
    <name evidence="2" type="ORF">SAY87_032097</name>
</gene>
<feature type="region of interest" description="Disordered" evidence="1">
    <location>
        <begin position="1"/>
        <end position="53"/>
    </location>
</feature>
<dbReference type="Proteomes" id="UP001345219">
    <property type="component" value="Chromosome 24"/>
</dbReference>
<protein>
    <submittedName>
        <fullName evidence="2">Uncharacterized protein</fullName>
    </submittedName>
</protein>
<feature type="compositionally biased region" description="Low complexity" evidence="1">
    <location>
        <begin position="12"/>
        <end position="31"/>
    </location>
</feature>
<evidence type="ECO:0000313" key="3">
    <source>
        <dbReference type="Proteomes" id="UP001345219"/>
    </source>
</evidence>
<dbReference type="PANTHER" id="PTHR33511">
    <property type="entry name" value="OS06G0632400 PROTEIN"/>
    <property type="match status" value="1"/>
</dbReference>
<feature type="compositionally biased region" description="Basic residues" evidence="1">
    <location>
        <begin position="1"/>
        <end position="11"/>
    </location>
</feature>
<reference evidence="2 3" key="1">
    <citation type="journal article" date="2023" name="Hortic Res">
        <title>Pangenome of water caltrop reveals structural variations and asymmetric subgenome divergence after allopolyploidization.</title>
        <authorList>
            <person name="Zhang X."/>
            <person name="Chen Y."/>
            <person name="Wang L."/>
            <person name="Yuan Y."/>
            <person name="Fang M."/>
            <person name="Shi L."/>
            <person name="Lu R."/>
            <person name="Comes H.P."/>
            <person name="Ma Y."/>
            <person name="Chen Y."/>
            <person name="Huang G."/>
            <person name="Zhou Y."/>
            <person name="Zheng Z."/>
            <person name="Qiu Y."/>
        </authorList>
    </citation>
    <scope>NUCLEOTIDE SEQUENCE [LARGE SCALE GENOMIC DNA]</scope>
    <source>
        <tissue evidence="2">Roots</tissue>
    </source>
</reference>
<dbReference type="AlphaFoldDB" id="A0AAN7KX65"/>
<proteinExistence type="predicted"/>
<feature type="compositionally biased region" description="Basic and acidic residues" evidence="1">
    <location>
        <begin position="38"/>
        <end position="53"/>
    </location>
</feature>
<accession>A0AAN7KX65</accession>
<evidence type="ECO:0000256" key="1">
    <source>
        <dbReference type="SAM" id="MobiDB-lite"/>
    </source>
</evidence>
<keyword evidence="3" id="KW-1185">Reference proteome</keyword>
<comment type="caution">
    <text evidence="2">The sequence shown here is derived from an EMBL/GenBank/DDBJ whole genome shotgun (WGS) entry which is preliminary data.</text>
</comment>
<name>A0AAN7KX65_9MYRT</name>
<organism evidence="2 3">
    <name type="scientific">Trapa incisa</name>
    <dbReference type="NCBI Taxonomy" id="236973"/>
    <lineage>
        <taxon>Eukaryota</taxon>
        <taxon>Viridiplantae</taxon>
        <taxon>Streptophyta</taxon>
        <taxon>Embryophyta</taxon>
        <taxon>Tracheophyta</taxon>
        <taxon>Spermatophyta</taxon>
        <taxon>Magnoliopsida</taxon>
        <taxon>eudicotyledons</taxon>
        <taxon>Gunneridae</taxon>
        <taxon>Pentapetalae</taxon>
        <taxon>rosids</taxon>
        <taxon>malvids</taxon>
        <taxon>Myrtales</taxon>
        <taxon>Lythraceae</taxon>
        <taxon>Trapa</taxon>
    </lineage>
</organism>
<dbReference type="EMBL" id="JAXIOK010000005">
    <property type="protein sequence ID" value="KAK4771565.1"/>
    <property type="molecule type" value="Genomic_DNA"/>
</dbReference>
<sequence>MGGNSRFHKKAASSASSSSKRSAFSLLSFLKPSRRPTSRRDDTCAHDDASSPRKVWCHSDYDKGRYVAQPGIDEIATIFIARFHENRVLESESKAIAAT</sequence>
<evidence type="ECO:0000313" key="2">
    <source>
        <dbReference type="EMBL" id="KAK4771565.1"/>
    </source>
</evidence>